<dbReference type="RefSeq" id="WP_165391865.1">
    <property type="nucleotide sequence ID" value="NZ_SHLA01000001.1"/>
</dbReference>
<name>A0A4Q8A9Q7_9MICC</name>
<dbReference type="PROSITE" id="PS51318">
    <property type="entry name" value="TAT"/>
    <property type="match status" value="1"/>
</dbReference>
<evidence type="ECO:0000313" key="2">
    <source>
        <dbReference type="Proteomes" id="UP000292685"/>
    </source>
</evidence>
<dbReference type="Proteomes" id="UP000292685">
    <property type="component" value="Unassembled WGS sequence"/>
</dbReference>
<reference evidence="1 2" key="1">
    <citation type="submission" date="2019-02" db="EMBL/GenBank/DDBJ databases">
        <title>Sequencing the genomes of 1000 actinobacteria strains.</title>
        <authorList>
            <person name="Klenk H.-P."/>
        </authorList>
    </citation>
    <scope>NUCLEOTIDE SEQUENCE [LARGE SCALE GENOMIC DNA]</scope>
    <source>
        <strain evidence="1 2">DSM 17364</strain>
    </source>
</reference>
<keyword evidence="2" id="KW-1185">Reference proteome</keyword>
<accession>A0A4Q8A9Q7</accession>
<sequence length="208" mass="21321">MHNHDVSNEGIDRRTITKGAAWSLPVLAAAVAAPHAAASVEPPVCPECFSAGIGAAFTAQAVVLNNRGALAITTALNVSTQSCADLSLFQPVYTAIMTNATLTMTDGSEYTSTAGLGTGVGTFGAISAFNYNGLFTGVNYPNDAIPPYGRNAPARLCVDFTMVVVGLPSLLELRCPVTICWDVTNMVSLGTVILGAGTVNHTGIMAAG</sequence>
<dbReference type="InterPro" id="IPR006311">
    <property type="entry name" value="TAT_signal"/>
</dbReference>
<dbReference type="EMBL" id="SHLA01000001">
    <property type="protein sequence ID" value="RZU60817.1"/>
    <property type="molecule type" value="Genomic_DNA"/>
</dbReference>
<proteinExistence type="predicted"/>
<dbReference type="AlphaFoldDB" id="A0A4Q8A9Q7"/>
<comment type="caution">
    <text evidence="1">The sequence shown here is derived from an EMBL/GenBank/DDBJ whole genome shotgun (WGS) entry which is preliminary data.</text>
</comment>
<evidence type="ECO:0000313" key="1">
    <source>
        <dbReference type="EMBL" id="RZU60817.1"/>
    </source>
</evidence>
<gene>
    <name evidence="1" type="ORF">EV380_0366</name>
</gene>
<protein>
    <submittedName>
        <fullName evidence="1">Uncharacterized protein</fullName>
    </submittedName>
</protein>
<organism evidence="1 2">
    <name type="scientific">Zhihengliuella halotolerans</name>
    <dbReference type="NCBI Taxonomy" id="370736"/>
    <lineage>
        <taxon>Bacteria</taxon>
        <taxon>Bacillati</taxon>
        <taxon>Actinomycetota</taxon>
        <taxon>Actinomycetes</taxon>
        <taxon>Micrococcales</taxon>
        <taxon>Micrococcaceae</taxon>
        <taxon>Zhihengliuella</taxon>
    </lineage>
</organism>